<dbReference type="EMBL" id="VTOY01000009">
    <property type="protein sequence ID" value="TYZ21354.1"/>
    <property type="molecule type" value="Genomic_DNA"/>
</dbReference>
<keyword evidence="2" id="KW-0472">Membrane</keyword>
<organism evidence="4 5">
    <name type="scientific">Selenomonas ruminis</name>
    <dbReference type="NCBI Taxonomy" id="2593411"/>
    <lineage>
        <taxon>Bacteria</taxon>
        <taxon>Bacillati</taxon>
        <taxon>Bacillota</taxon>
        <taxon>Negativicutes</taxon>
        <taxon>Selenomonadales</taxon>
        <taxon>Selenomonadaceae</taxon>
        <taxon>Selenomonas</taxon>
    </lineage>
</organism>
<sequence length="228" mass="25130">MFCKNCGEQLPDNALFCKKCGTKVVDTLSSPPAMPSKKIIPAKPYSTGKKIMLGILVLIILIFGSIGIHNKKHAEEPAAQPTAEEQQQQPKQEQKETPKKAQPAPNTPQIALDGIQIKKNSWGEPQLHLDIRNTDAEKTIDKYRIVVYAFDSNGLLLKSSINEATCYHGSGESPIAPGETLKNTRSWTLHGFDNGQKFRAKVIYLHYTDNTKWKAASGQDISLTGTIS</sequence>
<dbReference type="AlphaFoldDB" id="A0A5D6W3G2"/>
<evidence type="ECO:0000313" key="5">
    <source>
        <dbReference type="Proteomes" id="UP000323646"/>
    </source>
</evidence>
<feature type="domain" description="Zinc-ribbon" evidence="3">
    <location>
        <begin position="2"/>
        <end position="24"/>
    </location>
</feature>
<accession>A0A5D6W3G2</accession>
<dbReference type="OrthoDB" id="90521at2"/>
<name>A0A5D6W3G2_9FIRM</name>
<keyword evidence="2" id="KW-0812">Transmembrane</keyword>
<protein>
    <submittedName>
        <fullName evidence="4">Zinc ribbon domain-containing protein</fullName>
    </submittedName>
</protein>
<evidence type="ECO:0000256" key="2">
    <source>
        <dbReference type="SAM" id="Phobius"/>
    </source>
</evidence>
<feature type="region of interest" description="Disordered" evidence="1">
    <location>
        <begin position="73"/>
        <end position="107"/>
    </location>
</feature>
<comment type="caution">
    <text evidence="4">The sequence shown here is derived from an EMBL/GenBank/DDBJ whole genome shotgun (WGS) entry which is preliminary data.</text>
</comment>
<feature type="compositionally biased region" description="Low complexity" evidence="1">
    <location>
        <begin position="77"/>
        <end position="91"/>
    </location>
</feature>
<dbReference type="RefSeq" id="WP_149171868.1">
    <property type="nucleotide sequence ID" value="NZ_VTOY01000009.1"/>
</dbReference>
<evidence type="ECO:0000256" key="1">
    <source>
        <dbReference type="SAM" id="MobiDB-lite"/>
    </source>
</evidence>
<keyword evidence="2" id="KW-1133">Transmembrane helix</keyword>
<evidence type="ECO:0000313" key="4">
    <source>
        <dbReference type="EMBL" id="TYZ21354.1"/>
    </source>
</evidence>
<proteinExistence type="predicted"/>
<gene>
    <name evidence="4" type="ORF">FZ040_10085</name>
</gene>
<keyword evidence="5" id="KW-1185">Reference proteome</keyword>
<dbReference type="Pfam" id="PF13240">
    <property type="entry name" value="Zn_Ribbon_1"/>
    <property type="match status" value="1"/>
</dbReference>
<dbReference type="InterPro" id="IPR026870">
    <property type="entry name" value="Zinc_ribbon_dom"/>
</dbReference>
<dbReference type="Proteomes" id="UP000323646">
    <property type="component" value="Unassembled WGS sequence"/>
</dbReference>
<feature type="transmembrane region" description="Helical" evidence="2">
    <location>
        <begin position="51"/>
        <end position="68"/>
    </location>
</feature>
<reference evidence="4 5" key="1">
    <citation type="submission" date="2019-08" db="EMBL/GenBank/DDBJ databases">
        <title>Selenomonas sp. mPRGC5 and Selenomonas sp. mPRGC8 isolated from ruminal fluid of dairy goat (Capra hircus).</title>
        <authorList>
            <person name="Poothong S."/>
            <person name="Nuengjamnong C."/>
            <person name="Tanasupawat S."/>
        </authorList>
    </citation>
    <scope>NUCLEOTIDE SEQUENCE [LARGE SCALE GENOMIC DNA]</scope>
    <source>
        <strain evidence="5">mPRGC5</strain>
    </source>
</reference>
<evidence type="ECO:0000259" key="3">
    <source>
        <dbReference type="Pfam" id="PF13240"/>
    </source>
</evidence>